<dbReference type="EMBL" id="BKAM01000061">
    <property type="protein sequence ID" value="GEP73273.1"/>
    <property type="molecule type" value="Genomic_DNA"/>
</dbReference>
<dbReference type="PIRSF" id="PIRSF035875">
    <property type="entry name" value="RNase_BN"/>
    <property type="match status" value="1"/>
</dbReference>
<accession>A0A512PPY9</accession>
<keyword evidence="2" id="KW-1003">Cell membrane</keyword>
<dbReference type="PANTHER" id="PTHR30213:SF0">
    <property type="entry name" value="UPF0761 MEMBRANE PROTEIN YIHY"/>
    <property type="match status" value="1"/>
</dbReference>
<dbReference type="OrthoDB" id="9775903at2"/>
<dbReference type="Pfam" id="PF03631">
    <property type="entry name" value="Virul_fac_BrkB"/>
    <property type="match status" value="1"/>
</dbReference>
<feature type="transmembrane region" description="Helical" evidence="7">
    <location>
        <begin position="131"/>
        <end position="158"/>
    </location>
</feature>
<comment type="caution">
    <text evidence="8">The sequence shown here is derived from an EMBL/GenBank/DDBJ whole genome shotgun (WGS) entry which is preliminary data.</text>
</comment>
<name>A0A512PPY9_9LACO</name>
<evidence type="ECO:0000313" key="8">
    <source>
        <dbReference type="EMBL" id="GEP73273.1"/>
    </source>
</evidence>
<gene>
    <name evidence="8" type="ORF">LRA02_21410</name>
</gene>
<dbReference type="RefSeq" id="WP_056982164.1">
    <property type="nucleotide sequence ID" value="NZ_BKAM01000061.1"/>
</dbReference>
<feature type="transmembrane region" description="Helical" evidence="7">
    <location>
        <begin position="92"/>
        <end position="110"/>
    </location>
</feature>
<evidence type="ECO:0000313" key="9">
    <source>
        <dbReference type="Proteomes" id="UP000321569"/>
    </source>
</evidence>
<evidence type="ECO:0000256" key="3">
    <source>
        <dbReference type="ARBA" id="ARBA00022692"/>
    </source>
</evidence>
<evidence type="ECO:0000256" key="6">
    <source>
        <dbReference type="SAM" id="MobiDB-lite"/>
    </source>
</evidence>
<keyword evidence="3 7" id="KW-0812">Transmembrane</keyword>
<sequence length="314" mass="35611">MKSMYEKIKNFITVLIGRYSSGNVSDSAAVLAFYSLLSIFPIFFVAGSLLNLFHIHIQEVSVYLEPIFPERVYALLEPVIDSTLQSGGASQLSVGLIVTIWSASRAIAAFQRSINKTYDVAENQTAIANRIISFIWMLVLILAVMVMMLLFAFSQMIFNWLNPIIHTPGWIMQLIATVKWPITIVVAWFLLSLLFYFVPTAKVKFRYVWVGALVATIGLMLLAQGFTYYLRFFARRIDTYKTIGTFIVLMFWLDFSGVIMLFGGVLNATIQQIFLGDIQEQPDAFEQVMKQARRIGRRGGKGNRRHKKSGRTKG</sequence>
<reference evidence="8 9" key="1">
    <citation type="submission" date="2019-07" db="EMBL/GenBank/DDBJ databases">
        <title>Whole genome shotgun sequence of Lactobacillus rapi NBRC 109618.</title>
        <authorList>
            <person name="Hosoyama A."/>
            <person name="Uohara A."/>
            <person name="Ohji S."/>
            <person name="Ichikawa N."/>
        </authorList>
    </citation>
    <scope>NUCLEOTIDE SEQUENCE [LARGE SCALE GENOMIC DNA]</scope>
    <source>
        <strain evidence="8 9">NBRC 109618</strain>
    </source>
</reference>
<feature type="transmembrane region" description="Helical" evidence="7">
    <location>
        <begin position="178"/>
        <end position="198"/>
    </location>
</feature>
<keyword evidence="4 7" id="KW-1133">Transmembrane helix</keyword>
<evidence type="ECO:0000256" key="4">
    <source>
        <dbReference type="ARBA" id="ARBA00022989"/>
    </source>
</evidence>
<feature type="region of interest" description="Disordered" evidence="6">
    <location>
        <begin position="295"/>
        <end position="314"/>
    </location>
</feature>
<feature type="transmembrane region" description="Helical" evidence="7">
    <location>
        <begin position="207"/>
        <end position="230"/>
    </location>
</feature>
<dbReference type="PANTHER" id="PTHR30213">
    <property type="entry name" value="INNER MEMBRANE PROTEIN YHJD"/>
    <property type="match status" value="1"/>
</dbReference>
<evidence type="ECO:0000256" key="5">
    <source>
        <dbReference type="ARBA" id="ARBA00023136"/>
    </source>
</evidence>
<dbReference type="NCBIfam" id="TIGR00765">
    <property type="entry name" value="yihY_not_rbn"/>
    <property type="match status" value="1"/>
</dbReference>
<evidence type="ECO:0000256" key="2">
    <source>
        <dbReference type="ARBA" id="ARBA00022475"/>
    </source>
</evidence>
<evidence type="ECO:0000256" key="7">
    <source>
        <dbReference type="SAM" id="Phobius"/>
    </source>
</evidence>
<proteinExistence type="predicted"/>
<feature type="transmembrane region" description="Helical" evidence="7">
    <location>
        <begin position="28"/>
        <end position="53"/>
    </location>
</feature>
<comment type="subcellular location">
    <subcellularLocation>
        <location evidence="1">Cell membrane</location>
        <topology evidence="1">Multi-pass membrane protein</topology>
    </subcellularLocation>
</comment>
<dbReference type="GO" id="GO:0005886">
    <property type="term" value="C:plasma membrane"/>
    <property type="evidence" value="ECO:0007669"/>
    <property type="project" value="UniProtKB-SubCell"/>
</dbReference>
<dbReference type="Proteomes" id="UP000321569">
    <property type="component" value="Unassembled WGS sequence"/>
</dbReference>
<evidence type="ECO:0000256" key="1">
    <source>
        <dbReference type="ARBA" id="ARBA00004651"/>
    </source>
</evidence>
<keyword evidence="5 7" id="KW-0472">Membrane</keyword>
<dbReference type="InterPro" id="IPR017039">
    <property type="entry name" value="Virul_fac_BrkB"/>
</dbReference>
<protein>
    <submittedName>
        <fullName evidence="8">Uncharacterized protein</fullName>
    </submittedName>
</protein>
<feature type="transmembrane region" description="Helical" evidence="7">
    <location>
        <begin position="242"/>
        <end position="266"/>
    </location>
</feature>
<dbReference type="STRING" id="1423795.FD12_GL002159"/>
<organism evidence="8 9">
    <name type="scientific">Lentilactobacillus rapi</name>
    <dbReference type="NCBI Taxonomy" id="481723"/>
    <lineage>
        <taxon>Bacteria</taxon>
        <taxon>Bacillati</taxon>
        <taxon>Bacillota</taxon>
        <taxon>Bacilli</taxon>
        <taxon>Lactobacillales</taxon>
        <taxon>Lactobacillaceae</taxon>
        <taxon>Lentilactobacillus</taxon>
    </lineage>
</organism>
<dbReference type="AlphaFoldDB" id="A0A512PPY9"/>